<feature type="compositionally biased region" description="Acidic residues" evidence="2">
    <location>
        <begin position="780"/>
        <end position="796"/>
    </location>
</feature>
<accession>A0A2N9FPN9</accession>
<feature type="compositionally biased region" description="Low complexity" evidence="2">
    <location>
        <begin position="251"/>
        <end position="268"/>
    </location>
</feature>
<feature type="region of interest" description="Disordered" evidence="2">
    <location>
        <begin position="780"/>
        <end position="843"/>
    </location>
</feature>
<protein>
    <recommendedName>
        <fullName evidence="3">Transposase (putative) gypsy type domain-containing protein</fullName>
    </recommendedName>
</protein>
<dbReference type="PANTHER" id="PTHR31099">
    <property type="entry name" value="OS06G0165300 PROTEIN"/>
    <property type="match status" value="1"/>
</dbReference>
<dbReference type="EMBL" id="OIVN01001041">
    <property type="protein sequence ID" value="SPC89070.1"/>
    <property type="molecule type" value="Genomic_DNA"/>
</dbReference>
<gene>
    <name evidence="4" type="ORF">FSB_LOCUS16952</name>
</gene>
<evidence type="ECO:0000259" key="3">
    <source>
        <dbReference type="Pfam" id="PF04195"/>
    </source>
</evidence>
<dbReference type="PANTHER" id="PTHR31099:SF28">
    <property type="entry name" value="F5J5.12"/>
    <property type="match status" value="1"/>
</dbReference>
<dbReference type="InterPro" id="IPR007321">
    <property type="entry name" value="Transposase_28"/>
</dbReference>
<evidence type="ECO:0000313" key="4">
    <source>
        <dbReference type="EMBL" id="SPC89070.1"/>
    </source>
</evidence>
<feature type="compositionally biased region" description="Low complexity" evidence="2">
    <location>
        <begin position="810"/>
        <end position="819"/>
    </location>
</feature>
<feature type="domain" description="Transposase (putative) gypsy type" evidence="3">
    <location>
        <begin position="333"/>
        <end position="372"/>
    </location>
</feature>
<organism evidence="4">
    <name type="scientific">Fagus sylvatica</name>
    <name type="common">Beechnut</name>
    <dbReference type="NCBI Taxonomy" id="28930"/>
    <lineage>
        <taxon>Eukaryota</taxon>
        <taxon>Viridiplantae</taxon>
        <taxon>Streptophyta</taxon>
        <taxon>Embryophyta</taxon>
        <taxon>Tracheophyta</taxon>
        <taxon>Spermatophyta</taxon>
        <taxon>Magnoliopsida</taxon>
        <taxon>eudicotyledons</taxon>
        <taxon>Gunneridae</taxon>
        <taxon>Pentapetalae</taxon>
        <taxon>rosids</taxon>
        <taxon>fabids</taxon>
        <taxon>Fagales</taxon>
        <taxon>Fagaceae</taxon>
        <taxon>Fagus</taxon>
    </lineage>
</organism>
<proteinExistence type="predicted"/>
<keyword evidence="1" id="KW-0175">Coiled coil</keyword>
<reference evidence="4" key="1">
    <citation type="submission" date="2018-02" db="EMBL/GenBank/DDBJ databases">
        <authorList>
            <person name="Cohen D.B."/>
            <person name="Kent A.D."/>
        </authorList>
    </citation>
    <scope>NUCLEOTIDE SEQUENCE</scope>
</reference>
<feature type="coiled-coil region" evidence="1">
    <location>
        <begin position="647"/>
        <end position="723"/>
    </location>
</feature>
<name>A0A2N9FPN9_FAGSY</name>
<sequence length="843" mass="93382">MPFGHLRGLLEAIGSWDVWRVRYPSSGRQWPDCAWCWATLRGLHSRDSRRTPVHDEWKGVDSFKGADGLLPVVEGLHLSLGKIDKYSLQRTAVKTSGGVDDLQEENTRIGGAPSAVCTWVRMEDGSLCLSVFHVAFRRIVRSWDTWGVSGPSSGKQWLARARCWATLRGLHPLDSRKTPVLVRAPVIVLRDPRSRPQLLHRFLRRGLSAALPLGPLSRVFMALGVGDSSESSSSGGGHSLTPMSGSEDPGSQGRSSETAESSSSDSVSQEPRVPVSVRNLNKPFIAEGVPSKLVDKDVVRIRGRYQIPENIVLRLPDDGEWACSSNGEDIALYEDSLTGGLRLPFRPFEREVLHRLGISPSQLNPNGWRIMTGLQLTYMPSTPGVWGFMRHRGSPKLILELPNSNRSWKPKFFFLCGSHFRVYPGGGSRQALRPSSILGDSPRQWRLKQRLSLVTDFQKGRAVELFDLVSPITLAQWSLGPEPSAEVLKAIQAYNRSMTTRAERAKSEKKVPMEKGTSSKKGGRQEKPLPAAKGRAAEKVHVYHEIPSSPIRALKGKEVSADEIQPTIYSSSSRAMDKVKEMYEQVDLEVYDHVEDLDLLRLSIQDSLKVVFLSFCSQMYLPHIFFSSDLLFPVQAAGQVFVLGNRVRMSARESAKLKADLEKANAQSSANQEAMETLNAERGVLKSQMKKLETDLKAKDGRLSALEKERDELVRKTVGLQQQVLNARETAVNEFKASEEFEDDTRRYYVAGFEHFRKRVALAFGDAHDWTTVKIIDDEETTIAEGDSEEEEEGDDVQSKEQVAIPPDVPSVLPSSDQSGGLASGSAGEPAASLDEGATCPFN</sequence>
<feature type="compositionally biased region" description="Basic and acidic residues" evidence="2">
    <location>
        <begin position="501"/>
        <end position="513"/>
    </location>
</feature>
<dbReference type="Pfam" id="PF04195">
    <property type="entry name" value="Transposase_28"/>
    <property type="match status" value="1"/>
</dbReference>
<feature type="region of interest" description="Disordered" evidence="2">
    <location>
        <begin position="227"/>
        <end position="273"/>
    </location>
</feature>
<evidence type="ECO:0000256" key="1">
    <source>
        <dbReference type="SAM" id="Coils"/>
    </source>
</evidence>
<evidence type="ECO:0000256" key="2">
    <source>
        <dbReference type="SAM" id="MobiDB-lite"/>
    </source>
</evidence>
<feature type="region of interest" description="Disordered" evidence="2">
    <location>
        <begin position="499"/>
        <end position="534"/>
    </location>
</feature>
<dbReference type="AlphaFoldDB" id="A0A2N9FPN9"/>